<dbReference type="GO" id="GO:0016853">
    <property type="term" value="F:isomerase activity"/>
    <property type="evidence" value="ECO:0007669"/>
    <property type="project" value="UniProtKB-KW"/>
</dbReference>
<proteinExistence type="predicted"/>
<name>A0A1I6BYP1_9BACI</name>
<dbReference type="EMBL" id="FOXX01000017">
    <property type="protein sequence ID" value="SFQ86050.1"/>
    <property type="molecule type" value="Genomic_DNA"/>
</dbReference>
<dbReference type="NCBIfam" id="TIGR00654">
    <property type="entry name" value="PhzF_family"/>
    <property type="match status" value="1"/>
</dbReference>
<dbReference type="GeneID" id="93713087"/>
<dbReference type="Pfam" id="PF02567">
    <property type="entry name" value="PhzC-PhzF"/>
    <property type="match status" value="1"/>
</dbReference>
<dbReference type="Proteomes" id="UP000182762">
    <property type="component" value="Unassembled WGS sequence"/>
</dbReference>
<evidence type="ECO:0000313" key="1">
    <source>
        <dbReference type="EMBL" id="SFQ86050.1"/>
    </source>
</evidence>
<keyword evidence="1" id="KW-0413">Isomerase</keyword>
<dbReference type="PIRSF" id="PIRSF016184">
    <property type="entry name" value="PhzC_PhzF"/>
    <property type="match status" value="1"/>
</dbReference>
<reference evidence="1 2" key="1">
    <citation type="submission" date="2016-10" db="EMBL/GenBank/DDBJ databases">
        <authorList>
            <person name="Varghese N."/>
            <person name="Submissions S."/>
        </authorList>
    </citation>
    <scope>NUCLEOTIDE SEQUENCE [LARGE SCALE GENOMIC DNA]</scope>
    <source>
        <strain evidence="1 2">DSM 13796</strain>
    </source>
</reference>
<dbReference type="SUPFAM" id="SSF54506">
    <property type="entry name" value="Diaminopimelate epimerase-like"/>
    <property type="match status" value="1"/>
</dbReference>
<organism evidence="1 2">
    <name type="scientific">Priestia endophytica DSM 13796</name>
    <dbReference type="NCBI Taxonomy" id="1121089"/>
    <lineage>
        <taxon>Bacteria</taxon>
        <taxon>Bacillati</taxon>
        <taxon>Bacillota</taxon>
        <taxon>Bacilli</taxon>
        <taxon>Bacillales</taxon>
        <taxon>Bacillaceae</taxon>
        <taxon>Priestia</taxon>
    </lineage>
</organism>
<protein>
    <submittedName>
        <fullName evidence="1">Trans-2,3-dihydro-3-hydroxyanthranilate isomerase</fullName>
    </submittedName>
</protein>
<gene>
    <name evidence="1" type="ORF">SAMN02745910_04555</name>
</gene>
<dbReference type="Gene3D" id="3.10.310.10">
    <property type="entry name" value="Diaminopimelate Epimerase, Chain A, domain 1"/>
    <property type="match status" value="2"/>
</dbReference>
<dbReference type="InterPro" id="IPR003719">
    <property type="entry name" value="Phenazine_PhzF-like"/>
</dbReference>
<keyword evidence="2" id="KW-1185">Reference proteome</keyword>
<dbReference type="PANTHER" id="PTHR13774">
    <property type="entry name" value="PHENAZINE BIOSYNTHESIS PROTEIN"/>
    <property type="match status" value="1"/>
</dbReference>
<sequence>MTIKFHIVDVFSKGRYSGNQLAVFENARHLSTEEMQKIAKEVNFSETTFILDYKERDGAWDVRIFTPTEEVPFAGHPTLGTAHIIRQHLLEENVKNMTLRYKIGSISVSFEEDGKVLMLQNEPTFGATIEKEEAAAVLNIGTEELCDTYPVQEVSTGLPVIIAPIKTLQTVKNIVVNERAYCEMIKDREAKAIMVFCPETVEGNTLHARDFCSYYGVPEDPATGSANGCLGAYCVYHNYFGESSISMTVEQGYEIGRPSLLFVKVKKDENFHIEVGGYVEHIASGAWNV</sequence>
<evidence type="ECO:0000313" key="2">
    <source>
        <dbReference type="Proteomes" id="UP000182762"/>
    </source>
</evidence>
<dbReference type="RefSeq" id="WP_061802949.1">
    <property type="nucleotide sequence ID" value="NZ_FOXX01000017.1"/>
</dbReference>
<dbReference type="PANTHER" id="PTHR13774:SF32">
    <property type="entry name" value="ANTISENSE-ENHANCING SEQUENCE 1"/>
    <property type="match status" value="1"/>
</dbReference>
<comment type="caution">
    <text evidence="1">The sequence shown here is derived from an EMBL/GenBank/DDBJ whole genome shotgun (WGS) entry which is preliminary data.</text>
</comment>
<accession>A0A1I6BYP1</accession>